<dbReference type="InterPro" id="IPR036875">
    <property type="entry name" value="Znf_CCHC_sf"/>
</dbReference>
<proteinExistence type="predicted"/>
<evidence type="ECO:0000313" key="4">
    <source>
        <dbReference type="EMBL" id="TYK10251.1"/>
    </source>
</evidence>
<dbReference type="InterPro" id="IPR054722">
    <property type="entry name" value="PolX-like_BBD"/>
</dbReference>
<dbReference type="Pfam" id="PF14223">
    <property type="entry name" value="Retrotran_gag_2"/>
    <property type="match status" value="1"/>
</dbReference>
<keyword evidence="1" id="KW-0863">Zinc-finger</keyword>
<dbReference type="EMBL" id="SSTD01011206">
    <property type="protein sequence ID" value="TYK10251.1"/>
    <property type="molecule type" value="Genomic_DNA"/>
</dbReference>
<dbReference type="Proteomes" id="UP000321947">
    <property type="component" value="Unassembled WGS sequence"/>
</dbReference>
<dbReference type="PANTHER" id="PTHR47592:SF27">
    <property type="entry name" value="OS08G0421700 PROTEIN"/>
    <property type="match status" value="1"/>
</dbReference>
<dbReference type="Pfam" id="PF22936">
    <property type="entry name" value="Pol_BBD"/>
    <property type="match status" value="1"/>
</dbReference>
<dbReference type="SUPFAM" id="SSF57756">
    <property type="entry name" value="Retrovirus zinc finger-like domains"/>
    <property type="match status" value="1"/>
</dbReference>
<evidence type="ECO:0000313" key="3">
    <source>
        <dbReference type="EMBL" id="KAA0050900.1"/>
    </source>
</evidence>
<dbReference type="Proteomes" id="UP000321393">
    <property type="component" value="Unassembled WGS sequence"/>
</dbReference>
<evidence type="ECO:0000256" key="1">
    <source>
        <dbReference type="PROSITE-ProRule" id="PRU00047"/>
    </source>
</evidence>
<dbReference type="OrthoDB" id="1751483at2759"/>
<dbReference type="GO" id="GO:0008270">
    <property type="term" value="F:zinc ion binding"/>
    <property type="evidence" value="ECO:0007669"/>
    <property type="project" value="UniProtKB-KW"/>
</dbReference>
<keyword evidence="1" id="KW-0479">Metal-binding</keyword>
<protein>
    <submittedName>
        <fullName evidence="3 4">Retroelement pol polyprotein</fullName>
    </submittedName>
</protein>
<accession>A0A5A7U6T6</accession>
<keyword evidence="1" id="KW-0862">Zinc</keyword>
<dbReference type="PANTHER" id="PTHR47592">
    <property type="entry name" value="PBF68 PROTEIN"/>
    <property type="match status" value="1"/>
</dbReference>
<evidence type="ECO:0000313" key="5">
    <source>
        <dbReference type="Proteomes" id="UP000321393"/>
    </source>
</evidence>
<sequence length="335" mass="38561">MAARFEVERFDGKADFVLWKMRMKALILLQQRGLPETTTTTTTAKDRVQEMENIAFSTIIFHLEDNVLLQVSDVETSEELWERLEQLFSRKSFRDRLYLKERFFGYKMDSSKNIEDNLEEFTKIAWDFSRIGAEVSDEDQAVILLSSLPSMYNEVKDSLIHGVRDSLTVGMVVNALRAKDKEMNEKRQEGIERGRKCYHCQKEGHIRRNCPTLRKSKEWILSSGCTMHMTPNKNYLIDFVETEETKVNGFNDQFEVKGVGLVKIKTDDGQIRTLSNVKYVPNLTRNVISLGVLDDKGCFFMGDEGTLKIYKDSSLILKSKLTNGLYILEGSAITN</sequence>
<comment type="caution">
    <text evidence="3">The sequence shown here is derived from an EMBL/GenBank/DDBJ whole genome shotgun (WGS) entry which is preliminary data.</text>
</comment>
<dbReference type="SMART" id="SM00343">
    <property type="entry name" value="ZnF_C2HC"/>
    <property type="match status" value="1"/>
</dbReference>
<dbReference type="Gene3D" id="4.10.60.10">
    <property type="entry name" value="Zinc finger, CCHC-type"/>
    <property type="match status" value="1"/>
</dbReference>
<dbReference type="InterPro" id="IPR001878">
    <property type="entry name" value="Znf_CCHC"/>
</dbReference>
<evidence type="ECO:0000313" key="6">
    <source>
        <dbReference type="Proteomes" id="UP000321947"/>
    </source>
</evidence>
<dbReference type="GO" id="GO:0003676">
    <property type="term" value="F:nucleic acid binding"/>
    <property type="evidence" value="ECO:0007669"/>
    <property type="project" value="InterPro"/>
</dbReference>
<organism evidence="3 5">
    <name type="scientific">Cucumis melo var. makuwa</name>
    <name type="common">Oriental melon</name>
    <dbReference type="NCBI Taxonomy" id="1194695"/>
    <lineage>
        <taxon>Eukaryota</taxon>
        <taxon>Viridiplantae</taxon>
        <taxon>Streptophyta</taxon>
        <taxon>Embryophyta</taxon>
        <taxon>Tracheophyta</taxon>
        <taxon>Spermatophyta</taxon>
        <taxon>Magnoliopsida</taxon>
        <taxon>eudicotyledons</taxon>
        <taxon>Gunneridae</taxon>
        <taxon>Pentapetalae</taxon>
        <taxon>rosids</taxon>
        <taxon>fabids</taxon>
        <taxon>Cucurbitales</taxon>
        <taxon>Cucurbitaceae</taxon>
        <taxon>Benincaseae</taxon>
        <taxon>Cucumis</taxon>
    </lineage>
</organism>
<dbReference type="Pfam" id="PF00098">
    <property type="entry name" value="zf-CCHC"/>
    <property type="match status" value="1"/>
</dbReference>
<dbReference type="STRING" id="1194695.A0A5A7U6T6"/>
<reference evidence="5 6" key="1">
    <citation type="submission" date="2019-08" db="EMBL/GenBank/DDBJ databases">
        <title>Draft genome sequences of two oriental melons (Cucumis melo L. var makuwa).</title>
        <authorList>
            <person name="Kwon S.-Y."/>
        </authorList>
    </citation>
    <scope>NUCLEOTIDE SEQUENCE [LARGE SCALE GENOMIC DNA]</scope>
    <source>
        <strain evidence="6">cv. Chang Bougi</strain>
        <strain evidence="5">cv. SW 3</strain>
        <tissue evidence="3">Leaf</tissue>
    </source>
</reference>
<name>A0A5A7U6T6_CUCMM</name>
<dbReference type="AlphaFoldDB" id="A0A5A7U6T6"/>
<dbReference type="EMBL" id="SSTE01011666">
    <property type="protein sequence ID" value="KAA0050900.1"/>
    <property type="molecule type" value="Genomic_DNA"/>
</dbReference>
<dbReference type="PROSITE" id="PS50158">
    <property type="entry name" value="ZF_CCHC"/>
    <property type="match status" value="1"/>
</dbReference>
<evidence type="ECO:0000259" key="2">
    <source>
        <dbReference type="PROSITE" id="PS50158"/>
    </source>
</evidence>
<feature type="domain" description="CCHC-type" evidence="2">
    <location>
        <begin position="195"/>
        <end position="211"/>
    </location>
</feature>
<gene>
    <name evidence="4" type="ORF">E5676_scaffold16G003990</name>
    <name evidence="3" type="ORF">E6C27_scaffold761G00260</name>
</gene>